<evidence type="ECO:0000313" key="1">
    <source>
        <dbReference type="EMBL" id="GFO67325.1"/>
    </source>
</evidence>
<dbReference type="Proteomes" id="UP000587586">
    <property type="component" value="Unassembled WGS sequence"/>
</dbReference>
<dbReference type="AlphaFoldDB" id="A0A6V8N450"/>
<accession>A0A6V8N450</accession>
<gene>
    <name evidence="1" type="ORF">GMLC_09040</name>
</gene>
<dbReference type="InterPro" id="IPR036280">
    <property type="entry name" value="Multihaem_cyt_sf"/>
</dbReference>
<protein>
    <recommendedName>
        <fullName evidence="3">Redox-active protein</fullName>
    </recommendedName>
</protein>
<organism evidence="1 2">
    <name type="scientific">Geomonas limicola</name>
    <dbReference type="NCBI Taxonomy" id="2740186"/>
    <lineage>
        <taxon>Bacteria</taxon>
        <taxon>Pseudomonadati</taxon>
        <taxon>Thermodesulfobacteriota</taxon>
        <taxon>Desulfuromonadia</taxon>
        <taxon>Geobacterales</taxon>
        <taxon>Geobacteraceae</taxon>
        <taxon>Geomonas</taxon>
    </lineage>
</organism>
<evidence type="ECO:0000313" key="2">
    <source>
        <dbReference type="Proteomes" id="UP000587586"/>
    </source>
</evidence>
<keyword evidence="2" id="KW-1185">Reference proteome</keyword>
<name>A0A6V8N450_9BACT</name>
<proteinExistence type="predicted"/>
<comment type="caution">
    <text evidence="1">The sequence shown here is derived from an EMBL/GenBank/DDBJ whole genome shotgun (WGS) entry which is preliminary data.</text>
</comment>
<dbReference type="RefSeq" id="WP_183359881.1">
    <property type="nucleotide sequence ID" value="NZ_BLXZ01000002.1"/>
</dbReference>
<dbReference type="SUPFAM" id="SSF48695">
    <property type="entry name" value="Multiheme cytochromes"/>
    <property type="match status" value="1"/>
</dbReference>
<evidence type="ECO:0008006" key="3">
    <source>
        <dbReference type="Google" id="ProtNLM"/>
    </source>
</evidence>
<dbReference type="Pfam" id="PF09719">
    <property type="entry name" value="C_GCAxxG_C_C"/>
    <property type="match status" value="1"/>
</dbReference>
<dbReference type="InterPro" id="IPR010181">
    <property type="entry name" value="CGCAxxGCC_motif"/>
</dbReference>
<dbReference type="EMBL" id="BLXZ01000002">
    <property type="protein sequence ID" value="GFO67325.1"/>
    <property type="molecule type" value="Genomic_DNA"/>
</dbReference>
<sequence length="148" mass="15342">MFWMKKETLEKELAADVASQVADQAEGFYRSGKLHCAEAVLASVRATFAPQLPEEVVQMAAGFGGGSGAGCICGAVSGGTMALGLVLAGDKKTAATLTRELHGWFKDNYGATCCKTLTVHGKKGCVNLTATTAGKVAELLLAQGFEPK</sequence>
<reference evidence="2" key="1">
    <citation type="submission" date="2020-06" db="EMBL/GenBank/DDBJ databases">
        <title>Draft genomic sequecing of Geomonas sp. Red745.</title>
        <authorList>
            <person name="Itoh H."/>
            <person name="Xu Z.X."/>
            <person name="Ushijima N."/>
            <person name="Masuda Y."/>
            <person name="Shiratori Y."/>
            <person name="Senoo K."/>
        </authorList>
    </citation>
    <scope>NUCLEOTIDE SEQUENCE [LARGE SCALE GENOMIC DNA]</scope>
    <source>
        <strain evidence="2">Red745</strain>
    </source>
</reference>
<dbReference type="NCBIfam" id="TIGR01909">
    <property type="entry name" value="C_GCAxxG_C_C"/>
    <property type="match status" value="1"/>
</dbReference>